<dbReference type="EnsemblPlants" id="ORUFI06G23180.1">
    <property type="protein sequence ID" value="ORUFI06G23180.1"/>
    <property type="gene ID" value="ORUFI06G23180"/>
</dbReference>
<dbReference type="Gramene" id="ORUFI06G23180.1">
    <property type="protein sequence ID" value="ORUFI06G23180.1"/>
    <property type="gene ID" value="ORUFI06G23180"/>
</dbReference>
<dbReference type="HOGENOM" id="CLU_1752717_0_0_1"/>
<reference evidence="3" key="1">
    <citation type="submission" date="2013-06" db="EMBL/GenBank/DDBJ databases">
        <authorList>
            <person name="Zhao Q."/>
        </authorList>
    </citation>
    <scope>NUCLEOTIDE SEQUENCE</scope>
    <source>
        <strain evidence="3">cv. W1943</strain>
    </source>
</reference>
<dbReference type="Proteomes" id="UP000008022">
    <property type="component" value="Unassembled WGS sequence"/>
</dbReference>
<reference evidence="2" key="2">
    <citation type="submission" date="2015-06" db="UniProtKB">
        <authorList>
            <consortium name="EnsemblPlants"/>
        </authorList>
    </citation>
    <scope>IDENTIFICATION</scope>
</reference>
<keyword evidence="3" id="KW-1185">Reference proteome</keyword>
<feature type="compositionally biased region" description="Low complexity" evidence="1">
    <location>
        <begin position="66"/>
        <end position="76"/>
    </location>
</feature>
<proteinExistence type="predicted"/>
<name>A0A0E0Q0E5_ORYRU</name>
<feature type="compositionally biased region" description="Basic and acidic residues" evidence="1">
    <location>
        <begin position="107"/>
        <end position="117"/>
    </location>
</feature>
<accession>A0A0E0Q0E5</accession>
<evidence type="ECO:0000313" key="2">
    <source>
        <dbReference type="EnsemblPlants" id="ORUFI06G23180.1"/>
    </source>
</evidence>
<organism evidence="2 3">
    <name type="scientific">Oryza rufipogon</name>
    <name type="common">Brownbeard rice</name>
    <name type="synonym">Asian wild rice</name>
    <dbReference type="NCBI Taxonomy" id="4529"/>
    <lineage>
        <taxon>Eukaryota</taxon>
        <taxon>Viridiplantae</taxon>
        <taxon>Streptophyta</taxon>
        <taxon>Embryophyta</taxon>
        <taxon>Tracheophyta</taxon>
        <taxon>Spermatophyta</taxon>
        <taxon>Magnoliopsida</taxon>
        <taxon>Liliopsida</taxon>
        <taxon>Poales</taxon>
        <taxon>Poaceae</taxon>
        <taxon>BOP clade</taxon>
        <taxon>Oryzoideae</taxon>
        <taxon>Oryzeae</taxon>
        <taxon>Oryzinae</taxon>
        <taxon>Oryza</taxon>
    </lineage>
</organism>
<feature type="region of interest" description="Disordered" evidence="1">
    <location>
        <begin position="65"/>
        <end position="149"/>
    </location>
</feature>
<dbReference type="AlphaFoldDB" id="A0A0E0Q0E5"/>
<protein>
    <submittedName>
        <fullName evidence="2">Uncharacterized protein</fullName>
    </submittedName>
</protein>
<evidence type="ECO:0000313" key="3">
    <source>
        <dbReference type="Proteomes" id="UP000008022"/>
    </source>
</evidence>
<sequence length="149" mass="15816">MAVVVIHFGRDNDETIAGEVPAFPFLSPIRDFPSCPSLVAFSHGGRRATRAAAHVDGVVARADGTARVASSSAAPPRVRKEGKHRVEGSGATASGRGGAGGRWRTRSGRERGGEGERRRHRPRANVSTPLALAPPSTEMEEETSRAQLR</sequence>
<evidence type="ECO:0000256" key="1">
    <source>
        <dbReference type="SAM" id="MobiDB-lite"/>
    </source>
</evidence>